<organism evidence="2 3">
    <name type="scientific">Lutibacter oricola</name>
    <dbReference type="NCBI Taxonomy" id="762486"/>
    <lineage>
        <taxon>Bacteria</taxon>
        <taxon>Pseudomonadati</taxon>
        <taxon>Bacteroidota</taxon>
        <taxon>Flavobacteriia</taxon>
        <taxon>Flavobacteriales</taxon>
        <taxon>Flavobacteriaceae</taxon>
        <taxon>Lutibacter</taxon>
    </lineage>
</organism>
<dbReference type="RefSeq" id="WP_090119348.1">
    <property type="nucleotide sequence ID" value="NZ_FNNJ01000001.1"/>
</dbReference>
<keyword evidence="1" id="KW-0732">Signal</keyword>
<dbReference type="Proteomes" id="UP000199595">
    <property type="component" value="Unassembled WGS sequence"/>
</dbReference>
<dbReference type="InterPro" id="IPR008928">
    <property type="entry name" value="6-hairpin_glycosidase_sf"/>
</dbReference>
<evidence type="ECO:0000256" key="1">
    <source>
        <dbReference type="SAM" id="SignalP"/>
    </source>
</evidence>
<evidence type="ECO:0000313" key="3">
    <source>
        <dbReference type="Proteomes" id="UP000199595"/>
    </source>
</evidence>
<accession>A0A1H2SP23</accession>
<dbReference type="AlphaFoldDB" id="A0A1H2SP23"/>
<feature type="signal peptide" evidence="1">
    <location>
        <begin position="1"/>
        <end position="21"/>
    </location>
</feature>
<dbReference type="GO" id="GO:0005975">
    <property type="term" value="P:carbohydrate metabolic process"/>
    <property type="evidence" value="ECO:0007669"/>
    <property type="project" value="InterPro"/>
</dbReference>
<dbReference type="STRING" id="762486.SAMN05444411_101489"/>
<evidence type="ECO:0008006" key="4">
    <source>
        <dbReference type="Google" id="ProtNLM"/>
    </source>
</evidence>
<sequence length="702" mass="81555">MKQLIKQILFLFAFSIGIGNAQSQETDFIIHTDMQTGGIQKIMHKNDKHNMNWIFAADGSELEWFTPEFGWGLGFITIEKAGKKETFKWNSISNISVKDGKTTYTYNFPDFNMNITRSFNNEGELIENFNVENTSSKDLKVVDMGIYTPLKDWYAGGAEVCMTSRCNVHVWAGGYNSSYLNAIRMGTEAPHLGLVVTDGSIRHYELVNTSTMPRKVAGSNLRGGITLKVEPKTIKPNSTYGLTWKVFWHNGYEDFYAKALANGTVIAEADKYFIPLGETAKMRFKSNKKLENVSCSVEGTPISFKQTGNVITAEFKAKKIGDKVVTLNYNGKKTVINLYFSLPTKKLLKKRVDFIIDKQQMKDKSDPRFGAYMVYDNEENEIYQNIPFKVDHDEGAERLGMGVAIANWLQQFPNSKKKYKESLEEYYQFVRYKLQTPEYKVYSTVDHTKRHRGYNYPWVAAFYAELYKQTKNPVYIKDCYHTMRKWYKEFGYDFYAICVPIKKSIDYLREAGFNKEAEILLNDYKMVAKEYDKNGINYPSHEVVFEQSIVSPAVNFYLELYHITKDKHYLEEGEKHLKILEAFNGQQPDYHLNEVGIRHWDGYWFGKRQSWGDTMPHYWSALTGRAYIQYYAATGNEEYLRRGKICLENNLCNIRDNGTGAAVYIYPEKVNGVKAEFYDEWANDQDWALFFFLEMNEILKWK</sequence>
<evidence type="ECO:0000313" key="2">
    <source>
        <dbReference type="EMBL" id="SDW32799.1"/>
    </source>
</evidence>
<protein>
    <recommendedName>
        <fullName evidence="4">Six-hairpin glycosidase</fullName>
    </recommendedName>
</protein>
<name>A0A1H2SP23_9FLAO</name>
<feature type="chain" id="PRO_5011604122" description="Six-hairpin glycosidase" evidence="1">
    <location>
        <begin position="22"/>
        <end position="702"/>
    </location>
</feature>
<proteinExistence type="predicted"/>
<dbReference type="OrthoDB" id="2479977at2"/>
<dbReference type="EMBL" id="FNNJ01000001">
    <property type="protein sequence ID" value="SDW32799.1"/>
    <property type="molecule type" value="Genomic_DNA"/>
</dbReference>
<keyword evidence="3" id="KW-1185">Reference proteome</keyword>
<reference evidence="3" key="1">
    <citation type="submission" date="2016-10" db="EMBL/GenBank/DDBJ databases">
        <authorList>
            <person name="Varghese N."/>
            <person name="Submissions S."/>
        </authorList>
    </citation>
    <scope>NUCLEOTIDE SEQUENCE [LARGE SCALE GENOMIC DNA]</scope>
    <source>
        <strain evidence="3">DSM 24956</strain>
    </source>
</reference>
<gene>
    <name evidence="2" type="ORF">SAMN05444411_101489</name>
</gene>
<dbReference type="SUPFAM" id="SSF48208">
    <property type="entry name" value="Six-hairpin glycosidases"/>
    <property type="match status" value="1"/>
</dbReference>